<dbReference type="EC" id="3.1.11.6" evidence="5"/>
<dbReference type="CDD" id="cd04489">
    <property type="entry name" value="ExoVII_LU_OBF"/>
    <property type="match status" value="1"/>
</dbReference>
<keyword evidence="2 5" id="KW-0540">Nuclease</keyword>
<evidence type="ECO:0000256" key="2">
    <source>
        <dbReference type="ARBA" id="ARBA00022722"/>
    </source>
</evidence>
<accession>A0AAW4LHD8</accession>
<comment type="catalytic activity">
    <reaction evidence="5 6">
        <text>Exonucleolytic cleavage in either 5'- to 3'- or 3'- to 5'-direction to yield nucleoside 5'-phosphates.</text>
        <dbReference type="EC" id="3.1.11.6"/>
    </reaction>
</comment>
<dbReference type="GO" id="GO:0005737">
    <property type="term" value="C:cytoplasm"/>
    <property type="evidence" value="ECO:0007669"/>
    <property type="project" value="UniProtKB-SubCell"/>
</dbReference>
<dbReference type="Pfam" id="PF13742">
    <property type="entry name" value="tRNA_anti_2"/>
    <property type="match status" value="1"/>
</dbReference>
<dbReference type="PANTHER" id="PTHR30008">
    <property type="entry name" value="EXODEOXYRIBONUCLEASE 7 LARGE SUBUNIT"/>
    <property type="match status" value="1"/>
</dbReference>
<dbReference type="AlphaFoldDB" id="A0AAW4LHD8"/>
<dbReference type="EMBL" id="JAHCVJ010000014">
    <property type="protein sequence ID" value="MBT0666566.1"/>
    <property type="molecule type" value="Genomic_DNA"/>
</dbReference>
<dbReference type="RefSeq" id="WP_214173337.1">
    <property type="nucleotide sequence ID" value="NZ_JAHCVJ010000014.1"/>
</dbReference>
<name>A0AAW4LHD8_9BACT</name>
<dbReference type="GO" id="GO:0009318">
    <property type="term" value="C:exodeoxyribonuclease VII complex"/>
    <property type="evidence" value="ECO:0007669"/>
    <property type="project" value="UniProtKB-UniRule"/>
</dbReference>
<dbReference type="InterPro" id="IPR003753">
    <property type="entry name" value="Exonuc_VII_L"/>
</dbReference>
<keyword evidence="1 5" id="KW-0963">Cytoplasm</keyword>
<evidence type="ECO:0000313" key="9">
    <source>
        <dbReference type="EMBL" id="MBT0666566.1"/>
    </source>
</evidence>
<evidence type="ECO:0000256" key="1">
    <source>
        <dbReference type="ARBA" id="ARBA00022490"/>
    </source>
</evidence>
<dbReference type="InterPro" id="IPR025824">
    <property type="entry name" value="OB-fold_nuc-bd_dom"/>
</dbReference>
<keyword evidence="3 5" id="KW-0378">Hydrolase</keyword>
<comment type="caution">
    <text evidence="9">The sequence shown here is derived from an EMBL/GenBank/DDBJ whole genome shotgun (WGS) entry which is preliminary data.</text>
</comment>
<dbReference type="Proteomes" id="UP000811899">
    <property type="component" value="Unassembled WGS sequence"/>
</dbReference>
<gene>
    <name evidence="5" type="primary">xseA</name>
    <name evidence="9" type="ORF">KI809_19830</name>
</gene>
<comment type="subcellular location">
    <subcellularLocation>
        <location evidence="5 6">Cytoplasm</location>
    </subcellularLocation>
</comment>
<dbReference type="GO" id="GO:0003676">
    <property type="term" value="F:nucleic acid binding"/>
    <property type="evidence" value="ECO:0007669"/>
    <property type="project" value="InterPro"/>
</dbReference>
<dbReference type="InterPro" id="IPR020579">
    <property type="entry name" value="Exonuc_VII_lsu_C"/>
</dbReference>
<evidence type="ECO:0000313" key="10">
    <source>
        <dbReference type="Proteomes" id="UP000811899"/>
    </source>
</evidence>
<evidence type="ECO:0000256" key="6">
    <source>
        <dbReference type="RuleBase" id="RU004355"/>
    </source>
</evidence>
<comment type="subunit">
    <text evidence="5">Heterooligomer composed of large and small subunits.</text>
</comment>
<protein>
    <recommendedName>
        <fullName evidence="5">Exodeoxyribonuclease 7 large subunit</fullName>
        <ecNumber evidence="5">3.1.11.6</ecNumber>
    </recommendedName>
    <alternativeName>
        <fullName evidence="5">Exodeoxyribonuclease VII large subunit</fullName>
        <shortName evidence="5">Exonuclease VII large subunit</shortName>
    </alternativeName>
</protein>
<dbReference type="GO" id="GO:0006308">
    <property type="term" value="P:DNA catabolic process"/>
    <property type="evidence" value="ECO:0007669"/>
    <property type="project" value="UniProtKB-UniRule"/>
</dbReference>
<dbReference type="HAMAP" id="MF_00378">
    <property type="entry name" value="Exonuc_7_L"/>
    <property type="match status" value="1"/>
</dbReference>
<dbReference type="Pfam" id="PF02601">
    <property type="entry name" value="Exonuc_VII_L"/>
    <property type="match status" value="1"/>
</dbReference>
<dbReference type="PANTHER" id="PTHR30008:SF0">
    <property type="entry name" value="EXODEOXYRIBONUCLEASE 7 LARGE SUBUNIT"/>
    <property type="match status" value="1"/>
</dbReference>
<feature type="domain" description="OB-fold nucleic acid binding" evidence="8">
    <location>
        <begin position="10"/>
        <end position="102"/>
    </location>
</feature>
<feature type="domain" description="Exonuclease VII large subunit C-terminal" evidence="7">
    <location>
        <begin position="126"/>
        <end position="439"/>
    </location>
</feature>
<reference evidence="9 10" key="1">
    <citation type="submission" date="2021-05" db="EMBL/GenBank/DDBJ databases">
        <title>The draft genome of Geobacter pelophilus DSM 12255.</title>
        <authorList>
            <person name="Xu Z."/>
            <person name="Masuda Y."/>
            <person name="Itoh H."/>
            <person name="Senoo K."/>
        </authorList>
    </citation>
    <scope>NUCLEOTIDE SEQUENCE [LARGE SCALE GENOMIC DNA]</scope>
    <source>
        <strain evidence="9 10">DSM 12255</strain>
    </source>
</reference>
<evidence type="ECO:0000259" key="7">
    <source>
        <dbReference type="Pfam" id="PF02601"/>
    </source>
</evidence>
<comment type="function">
    <text evidence="5">Bidirectionally degrades single-stranded DNA into large acid-insoluble oligonucleotides, which are then degraded further into small acid-soluble oligonucleotides.</text>
</comment>
<proteinExistence type="inferred from homology"/>
<evidence type="ECO:0000259" key="8">
    <source>
        <dbReference type="Pfam" id="PF13742"/>
    </source>
</evidence>
<keyword evidence="4 5" id="KW-0269">Exonuclease</keyword>
<dbReference type="GO" id="GO:0008855">
    <property type="term" value="F:exodeoxyribonuclease VII activity"/>
    <property type="evidence" value="ECO:0007669"/>
    <property type="project" value="UniProtKB-UniRule"/>
</dbReference>
<dbReference type="NCBIfam" id="TIGR00237">
    <property type="entry name" value="xseA"/>
    <property type="match status" value="1"/>
</dbReference>
<evidence type="ECO:0000256" key="3">
    <source>
        <dbReference type="ARBA" id="ARBA00022801"/>
    </source>
</evidence>
<evidence type="ECO:0000256" key="5">
    <source>
        <dbReference type="HAMAP-Rule" id="MF_00378"/>
    </source>
</evidence>
<sequence>MDLFTGKRILTVTQFTNLVSGILEENFDHVWIEGEVSNLSTPTSGHIYFTLKDANAQVRAVIFRASARILKFKITDGMQLIARGRVSVFAPRGEYQLITEYVEPKGIGALQLSFLQLKERLHKEGLFSEARKKPVPRLPQRVGIVTSPTGAAIHDILHVLDRRFSNIHLLLNPVRVQGEGAAAEIASAIRDFNRYGKVDVIIVGRGGGSIEDLWAFNEEVVARAIAESKIPLISAVGHEVDITISDLAADLRAPTPSAAAELVIATKAELSEKLTTQLFRLNRVINLILRESRGEVLALCKGLRDPSSLIDTLYQKNDYLLERLNASITKQTDLRGQKLALLLGRLSAVNPQKLVFTYGALVQSLYLRQGRAATNLMERFKKSVMMKSTALDNLSPLATLARGYSMAFRISDGRLIRDSSQITSGDHIGVQFAHGKAQCIVEQTTSD</sequence>
<evidence type="ECO:0000256" key="4">
    <source>
        <dbReference type="ARBA" id="ARBA00022839"/>
    </source>
</evidence>
<organism evidence="9 10">
    <name type="scientific">Geoanaerobacter pelophilus</name>
    <dbReference type="NCBI Taxonomy" id="60036"/>
    <lineage>
        <taxon>Bacteria</taxon>
        <taxon>Pseudomonadati</taxon>
        <taxon>Thermodesulfobacteriota</taxon>
        <taxon>Desulfuromonadia</taxon>
        <taxon>Geobacterales</taxon>
        <taxon>Geobacteraceae</taxon>
        <taxon>Geoanaerobacter</taxon>
    </lineage>
</organism>
<keyword evidence="10" id="KW-1185">Reference proteome</keyword>
<comment type="similarity">
    <text evidence="5 6">Belongs to the XseA family.</text>
</comment>